<gene>
    <name evidence="1" type="ORF">DMH04_26095</name>
</gene>
<evidence type="ECO:0008006" key="3">
    <source>
        <dbReference type="Google" id="ProtNLM"/>
    </source>
</evidence>
<dbReference type="Pfam" id="PF10824">
    <property type="entry name" value="T7SS_ESX_EspC"/>
    <property type="match status" value="1"/>
</dbReference>
<organism evidence="1 2">
    <name type="scientific">Kibdelosporangium aridum</name>
    <dbReference type="NCBI Taxonomy" id="2030"/>
    <lineage>
        <taxon>Bacteria</taxon>
        <taxon>Bacillati</taxon>
        <taxon>Actinomycetota</taxon>
        <taxon>Actinomycetes</taxon>
        <taxon>Pseudonocardiales</taxon>
        <taxon>Pseudonocardiaceae</taxon>
        <taxon>Kibdelosporangium</taxon>
    </lineage>
</organism>
<dbReference type="EMBL" id="QHKI01000023">
    <property type="protein sequence ID" value="RSM82160.1"/>
    <property type="molecule type" value="Genomic_DNA"/>
</dbReference>
<dbReference type="RefSeq" id="WP_037264367.1">
    <property type="nucleotide sequence ID" value="NZ_QHKI01000023.1"/>
</dbReference>
<evidence type="ECO:0000313" key="1">
    <source>
        <dbReference type="EMBL" id="RSM82160.1"/>
    </source>
</evidence>
<dbReference type="InterPro" id="IPR022536">
    <property type="entry name" value="EspC"/>
</dbReference>
<dbReference type="AlphaFoldDB" id="A0A428Z5P7"/>
<name>A0A428Z5P7_KIBAR</name>
<comment type="caution">
    <text evidence="1">The sequence shown here is derived from an EMBL/GenBank/DDBJ whole genome shotgun (WGS) entry which is preliminary data.</text>
</comment>
<accession>A0A428Z5P7</accession>
<evidence type="ECO:0000313" key="2">
    <source>
        <dbReference type="Proteomes" id="UP000287547"/>
    </source>
</evidence>
<proteinExistence type="predicted"/>
<reference evidence="1 2" key="1">
    <citation type="submission" date="2018-05" db="EMBL/GenBank/DDBJ databases">
        <title>Evolution of GPA BGCs.</title>
        <authorList>
            <person name="Waglechner N."/>
            <person name="Wright G.D."/>
        </authorList>
    </citation>
    <scope>NUCLEOTIDE SEQUENCE [LARGE SCALE GENOMIC DNA]</scope>
    <source>
        <strain evidence="1 2">A82846</strain>
    </source>
</reference>
<protein>
    <recommendedName>
        <fullName evidence="3">Excreted virulence factor EspC, type VII ESX diderm</fullName>
    </recommendedName>
</protein>
<dbReference type="GO" id="GO:0009306">
    <property type="term" value="P:protein secretion"/>
    <property type="evidence" value="ECO:0007669"/>
    <property type="project" value="InterPro"/>
</dbReference>
<dbReference type="Proteomes" id="UP000287547">
    <property type="component" value="Unassembled WGS sequence"/>
</dbReference>
<sequence>MPDQSFAVVEGELRTFAKALRDTADKVNSSANAVRGVSYSVTTWGIVGQLFSIGARKATGDASAALEKGANSIRDAATGVDNSAQAYADNDTFLANNNFGGNQ</sequence>
<dbReference type="OrthoDB" id="3694089at2"/>